<dbReference type="PIRSF" id="PIRSF001439">
    <property type="entry name" value="CryM"/>
    <property type="match status" value="1"/>
</dbReference>
<evidence type="ECO:0000313" key="1">
    <source>
        <dbReference type="EMBL" id="QKR00012.1"/>
    </source>
</evidence>
<dbReference type="EMBL" id="CP049074">
    <property type="protein sequence ID" value="QKR00012.1"/>
    <property type="molecule type" value="Genomic_DNA"/>
</dbReference>
<sequence length="312" mass="34683">MTLFLKENQVNELLSFKDAYDALREAFVLENNKKAVNTKRVRTSFSGSTLTYQAGAIEGFIGYKTYVRGNFVSLLFDQDGNLLLFCEADRMSLYRTGALSVLAADYMKGNYSSVGIIGLGKQGISQVEAFHNLRPGVTILGYTRTPERERRAKETLSREGIHIRTVTNLRDLSSQSEVIVTITTSTSPFLKLEFLGSQTHVNALGSNLPERKELFPEVIKASSVIAVEDKDQAKDEAGEFHLADKMGMMDWNKVVKLSEIISGNVRIGEGLTIFKSVGIGLEDVAVTRKLYSLAKAKRVGTDMEVVGKWYRE</sequence>
<name>A0A6N0NTJ4_9CREN</name>
<evidence type="ECO:0000313" key="2">
    <source>
        <dbReference type="Proteomes" id="UP000509301"/>
    </source>
</evidence>
<dbReference type="InterPro" id="IPR023401">
    <property type="entry name" value="ODC_N"/>
</dbReference>
<protein>
    <submittedName>
        <fullName evidence="1">Ornithine cyclodeaminase family protein</fullName>
    </submittedName>
</protein>
<dbReference type="PANTHER" id="PTHR13812:SF19">
    <property type="entry name" value="KETIMINE REDUCTASE MU-CRYSTALLIN"/>
    <property type="match status" value="1"/>
</dbReference>
<gene>
    <name evidence="1" type="ORF">GWK48_06135</name>
</gene>
<organism evidence="1 2">
    <name type="scientific">Metallosphaera tengchongensis</name>
    <dbReference type="NCBI Taxonomy" id="1532350"/>
    <lineage>
        <taxon>Archaea</taxon>
        <taxon>Thermoproteota</taxon>
        <taxon>Thermoprotei</taxon>
        <taxon>Sulfolobales</taxon>
        <taxon>Sulfolobaceae</taxon>
        <taxon>Metallosphaera</taxon>
    </lineage>
</organism>
<dbReference type="AlphaFoldDB" id="A0A6N0NTJ4"/>
<dbReference type="GO" id="GO:0005737">
    <property type="term" value="C:cytoplasm"/>
    <property type="evidence" value="ECO:0007669"/>
    <property type="project" value="TreeGrafter"/>
</dbReference>
<dbReference type="RefSeq" id="WP_174630572.1">
    <property type="nucleotide sequence ID" value="NZ_CP049074.1"/>
</dbReference>
<dbReference type="Gene3D" id="3.30.1780.10">
    <property type="entry name" value="ornithine cyclodeaminase, domain 1"/>
    <property type="match status" value="1"/>
</dbReference>
<accession>A0A6N0NTJ4</accession>
<dbReference type="GeneID" id="55641511"/>
<dbReference type="Gene3D" id="3.40.50.720">
    <property type="entry name" value="NAD(P)-binding Rossmann-like Domain"/>
    <property type="match status" value="1"/>
</dbReference>
<dbReference type="OrthoDB" id="21421at2157"/>
<proteinExistence type="predicted"/>
<dbReference type="Pfam" id="PF02423">
    <property type="entry name" value="OCD_Mu_crystall"/>
    <property type="match status" value="1"/>
</dbReference>
<dbReference type="PANTHER" id="PTHR13812">
    <property type="entry name" value="KETIMINE REDUCTASE MU-CRYSTALLIN"/>
    <property type="match status" value="1"/>
</dbReference>
<dbReference type="SUPFAM" id="SSF51735">
    <property type="entry name" value="NAD(P)-binding Rossmann-fold domains"/>
    <property type="match status" value="1"/>
</dbReference>
<dbReference type="Proteomes" id="UP000509301">
    <property type="component" value="Chromosome"/>
</dbReference>
<dbReference type="InterPro" id="IPR003462">
    <property type="entry name" value="ODC_Mu_crystall"/>
</dbReference>
<reference evidence="1 2" key="1">
    <citation type="submission" date="2020-02" db="EMBL/GenBank/DDBJ databases">
        <title>Comparative genome analysis reveals the metabolism and evolution of the thermophilic archaeal genus Metallosphaera.</title>
        <authorList>
            <person name="Jiang C."/>
        </authorList>
    </citation>
    <scope>NUCLEOTIDE SEQUENCE [LARGE SCALE GENOMIC DNA]</scope>
    <source>
        <strain evidence="1 2">Ric-A</strain>
    </source>
</reference>
<keyword evidence="2" id="KW-1185">Reference proteome</keyword>
<dbReference type="KEGG" id="mten:GWK48_06135"/>
<dbReference type="InterPro" id="IPR036291">
    <property type="entry name" value="NAD(P)-bd_dom_sf"/>
</dbReference>